<organism evidence="2 3">
    <name type="scientific">Pelagimonas varians</name>
    <dbReference type="NCBI Taxonomy" id="696760"/>
    <lineage>
        <taxon>Bacteria</taxon>
        <taxon>Pseudomonadati</taxon>
        <taxon>Pseudomonadota</taxon>
        <taxon>Alphaproteobacteria</taxon>
        <taxon>Rhodobacterales</taxon>
        <taxon>Roseobacteraceae</taxon>
        <taxon>Pelagimonas</taxon>
    </lineage>
</organism>
<name>A0A238K6L4_9RHOB</name>
<dbReference type="GO" id="GO:0016757">
    <property type="term" value="F:glycosyltransferase activity"/>
    <property type="evidence" value="ECO:0007669"/>
    <property type="project" value="UniProtKB-KW"/>
</dbReference>
<evidence type="ECO:0000313" key="3">
    <source>
        <dbReference type="Proteomes" id="UP000220836"/>
    </source>
</evidence>
<evidence type="ECO:0000313" key="2">
    <source>
        <dbReference type="EMBL" id="SMX38455.1"/>
    </source>
</evidence>
<dbReference type="PANTHER" id="PTHR43685:SF2">
    <property type="entry name" value="GLYCOSYLTRANSFERASE 2-LIKE DOMAIN-CONTAINING PROTEIN"/>
    <property type="match status" value="1"/>
</dbReference>
<accession>A0A238K6L4</accession>
<gene>
    <name evidence="2" type="primary">wfgD_1</name>
    <name evidence="2" type="ORF">PEV8663_01317</name>
</gene>
<dbReference type="RefSeq" id="WP_097803855.1">
    <property type="nucleotide sequence ID" value="NZ_FXYH01000004.1"/>
</dbReference>
<dbReference type="Proteomes" id="UP000220836">
    <property type="component" value="Unassembled WGS sequence"/>
</dbReference>
<dbReference type="EMBL" id="FXYH01000004">
    <property type="protein sequence ID" value="SMX38455.1"/>
    <property type="molecule type" value="Genomic_DNA"/>
</dbReference>
<dbReference type="InterPro" id="IPR001173">
    <property type="entry name" value="Glyco_trans_2-like"/>
</dbReference>
<dbReference type="Gene3D" id="3.90.550.10">
    <property type="entry name" value="Spore Coat Polysaccharide Biosynthesis Protein SpsA, Chain A"/>
    <property type="match status" value="1"/>
</dbReference>
<keyword evidence="2" id="KW-0808">Transferase</keyword>
<keyword evidence="3" id="KW-1185">Reference proteome</keyword>
<dbReference type="PANTHER" id="PTHR43685">
    <property type="entry name" value="GLYCOSYLTRANSFERASE"/>
    <property type="match status" value="1"/>
</dbReference>
<proteinExistence type="predicted"/>
<dbReference type="InterPro" id="IPR050834">
    <property type="entry name" value="Glycosyltransf_2"/>
</dbReference>
<feature type="domain" description="Glycosyltransferase 2-like" evidence="1">
    <location>
        <begin position="5"/>
        <end position="150"/>
    </location>
</feature>
<dbReference type="InterPro" id="IPR029044">
    <property type="entry name" value="Nucleotide-diphossugar_trans"/>
</dbReference>
<evidence type="ECO:0000259" key="1">
    <source>
        <dbReference type="Pfam" id="PF00535"/>
    </source>
</evidence>
<dbReference type="SUPFAM" id="SSF53448">
    <property type="entry name" value="Nucleotide-diphospho-sugar transferases"/>
    <property type="match status" value="1"/>
</dbReference>
<dbReference type="AlphaFoldDB" id="A0A238K6L4"/>
<dbReference type="Pfam" id="PF00535">
    <property type="entry name" value="Glycos_transf_2"/>
    <property type="match status" value="1"/>
</dbReference>
<dbReference type="EC" id="2.4.1.305" evidence="2"/>
<sequence length="307" mass="33237">MTLISIVIPVFNADKTLAATIDALKAQSLTTWEAILVDDGSTDGSLEIAQRISKEDPRFRSVKNPGKGPSAARNHGAMDCAKGEIIAFCDADDLWTKDKLRSVQNALATGKADAVFGRVSFFSETPSKVGSHSFVPASDITVPMLLGENPVCTTSNLSVRAATFSVMNGFDETMVHNEDLEFLIRLVGTKHRLVGVNEDHVLYRRSPGGLSADLTAMKHSRAQAVARAQKLGFQVSAQQEAIFLRYLARRALRMDARPGVTRSLVVDGLRQDPNAFLFPARRGVPIAIGAAFLPVLPAPLRHALFSK</sequence>
<keyword evidence="2" id="KW-0328">Glycosyltransferase</keyword>
<reference evidence="2 3" key="1">
    <citation type="submission" date="2017-05" db="EMBL/GenBank/DDBJ databases">
        <authorList>
            <person name="Song R."/>
            <person name="Chenine A.L."/>
            <person name="Ruprecht R.M."/>
        </authorList>
    </citation>
    <scope>NUCLEOTIDE SEQUENCE [LARGE SCALE GENOMIC DNA]</scope>
    <source>
        <strain evidence="2 3">CECT 8663</strain>
    </source>
</reference>
<protein>
    <submittedName>
        <fullName evidence="2">UDP-Glc:alpha-D-GlcNAc-diphosphoundecaprenol beta-1,3-glucosyltransferase WfgD</fullName>
        <ecNumber evidence="2">2.4.1.305</ecNumber>
    </submittedName>
</protein>
<dbReference type="OrthoDB" id="5291101at2"/>